<organism evidence="2 3">
    <name type="scientific">Rhizobium aquaticum</name>
    <dbReference type="NCBI Taxonomy" id="1549636"/>
    <lineage>
        <taxon>Bacteria</taxon>
        <taxon>Pseudomonadati</taxon>
        <taxon>Pseudomonadota</taxon>
        <taxon>Alphaproteobacteria</taxon>
        <taxon>Hyphomicrobiales</taxon>
        <taxon>Rhizobiaceae</taxon>
        <taxon>Rhizobium/Agrobacterium group</taxon>
        <taxon>Rhizobium</taxon>
    </lineage>
</organism>
<reference evidence="2 3" key="1">
    <citation type="submission" date="2024-06" db="EMBL/GenBank/DDBJ databases">
        <title>Genomic Encyclopedia of Type Strains, Phase IV (KMG-IV): sequencing the most valuable type-strain genomes for metagenomic binning, comparative biology and taxonomic classification.</title>
        <authorList>
            <person name="Goeker M."/>
        </authorList>
    </citation>
    <scope>NUCLEOTIDE SEQUENCE [LARGE SCALE GENOMIC DNA]</scope>
    <source>
        <strain evidence="2 3">DSM 29780</strain>
    </source>
</reference>
<proteinExistence type="predicted"/>
<keyword evidence="3" id="KW-1185">Reference proteome</keyword>
<dbReference type="RefSeq" id="WP_354555540.1">
    <property type="nucleotide sequence ID" value="NZ_JBEPMB010000001.1"/>
</dbReference>
<evidence type="ECO:0000313" key="2">
    <source>
        <dbReference type="EMBL" id="MET3613041.1"/>
    </source>
</evidence>
<evidence type="ECO:0008006" key="4">
    <source>
        <dbReference type="Google" id="ProtNLM"/>
    </source>
</evidence>
<name>A0ABV2IX30_9HYPH</name>
<sequence length="398" mass="41952">MKHYKLTQVFLAGTAAALLASQAHALDGDDMLKKLSAAYASYGTKITYDSVTTSDTTVTAKGVKLKVETADKSPDLPLGDVTFSDVEEADDGGYYAGNVSFQNVDMSKDGGHLTAKDLQIDGLSIPGTPSTASLDGMILFQSAHTGNITFEQDGKRVFQVEKIESNVEVADDSSSLTSDTSISGIWADLSDVKDPKAQETINKLGLTNFNGNIATKGSWASATGKIDLTEFSIDARDLGKLNLTLSMSGYTPQLIKAMQDATVAAAANPDKKAGDAALGMTMMGLLQQLSFNGASIRFDDASITKRLLDYFGKEQNMTGDQFAQSLKGMAPLMMAQLNVPELQNQVSAAVTKFLDNPKNIEIKAAPAAPVAAPMIMGAAMGAPQTLPQVLGVSVNANQ</sequence>
<evidence type="ECO:0000313" key="3">
    <source>
        <dbReference type="Proteomes" id="UP001549047"/>
    </source>
</evidence>
<keyword evidence="1" id="KW-0732">Signal</keyword>
<accession>A0ABV2IX30</accession>
<comment type="caution">
    <text evidence="2">The sequence shown here is derived from an EMBL/GenBank/DDBJ whole genome shotgun (WGS) entry which is preliminary data.</text>
</comment>
<dbReference type="Proteomes" id="UP001549047">
    <property type="component" value="Unassembled WGS sequence"/>
</dbReference>
<feature type="chain" id="PRO_5047222493" description="DUF945 domain-containing protein" evidence="1">
    <location>
        <begin position="26"/>
        <end position="398"/>
    </location>
</feature>
<protein>
    <recommendedName>
        <fullName evidence="4">DUF945 domain-containing protein</fullName>
    </recommendedName>
</protein>
<dbReference type="InterPro" id="IPR010352">
    <property type="entry name" value="DUF945"/>
</dbReference>
<feature type="signal peptide" evidence="1">
    <location>
        <begin position="1"/>
        <end position="25"/>
    </location>
</feature>
<dbReference type="Pfam" id="PF06097">
    <property type="entry name" value="DUF945"/>
    <property type="match status" value="1"/>
</dbReference>
<dbReference type="EMBL" id="JBEPMB010000001">
    <property type="protein sequence ID" value="MET3613041.1"/>
    <property type="molecule type" value="Genomic_DNA"/>
</dbReference>
<gene>
    <name evidence="2" type="ORF">ABID16_001346</name>
</gene>
<evidence type="ECO:0000256" key="1">
    <source>
        <dbReference type="SAM" id="SignalP"/>
    </source>
</evidence>